<feature type="compositionally biased region" description="Basic and acidic residues" evidence="1">
    <location>
        <begin position="62"/>
        <end position="80"/>
    </location>
</feature>
<name>A0AA88WJ71_9ASTE</name>
<dbReference type="Proteomes" id="UP001188597">
    <property type="component" value="Unassembled WGS sequence"/>
</dbReference>
<gene>
    <name evidence="2" type="ORF">RJ639_038002</name>
</gene>
<organism evidence="2 3">
    <name type="scientific">Escallonia herrerae</name>
    <dbReference type="NCBI Taxonomy" id="1293975"/>
    <lineage>
        <taxon>Eukaryota</taxon>
        <taxon>Viridiplantae</taxon>
        <taxon>Streptophyta</taxon>
        <taxon>Embryophyta</taxon>
        <taxon>Tracheophyta</taxon>
        <taxon>Spermatophyta</taxon>
        <taxon>Magnoliopsida</taxon>
        <taxon>eudicotyledons</taxon>
        <taxon>Gunneridae</taxon>
        <taxon>Pentapetalae</taxon>
        <taxon>asterids</taxon>
        <taxon>campanulids</taxon>
        <taxon>Escalloniales</taxon>
        <taxon>Escalloniaceae</taxon>
        <taxon>Escallonia</taxon>
    </lineage>
</organism>
<feature type="region of interest" description="Disordered" evidence="1">
    <location>
        <begin position="1"/>
        <end position="20"/>
    </location>
</feature>
<protein>
    <submittedName>
        <fullName evidence="2">Uncharacterized protein</fullName>
    </submittedName>
</protein>
<dbReference type="EMBL" id="JAVXUP010000404">
    <property type="protein sequence ID" value="KAK3028781.1"/>
    <property type="molecule type" value="Genomic_DNA"/>
</dbReference>
<evidence type="ECO:0000256" key="1">
    <source>
        <dbReference type="SAM" id="MobiDB-lite"/>
    </source>
</evidence>
<evidence type="ECO:0000313" key="2">
    <source>
        <dbReference type="EMBL" id="KAK3028781.1"/>
    </source>
</evidence>
<keyword evidence="3" id="KW-1185">Reference proteome</keyword>
<accession>A0AA88WJ71</accession>
<sequence>MMMMKFSPKYHNHKKPKRSNRCSLPGTVGAFCQKPGCLSLSYPCLIQAHSRFRQSIRTQAAPERESRKCRSRERETERLSENGGWGAGVDGGGAVLAADAGVVVSDSREEESGEVQ</sequence>
<feature type="compositionally biased region" description="Basic residues" evidence="1">
    <location>
        <begin position="8"/>
        <end position="20"/>
    </location>
</feature>
<feature type="region of interest" description="Disordered" evidence="1">
    <location>
        <begin position="55"/>
        <end position="91"/>
    </location>
</feature>
<comment type="caution">
    <text evidence="2">The sequence shown here is derived from an EMBL/GenBank/DDBJ whole genome shotgun (WGS) entry which is preliminary data.</text>
</comment>
<dbReference type="AlphaFoldDB" id="A0AA88WJ71"/>
<evidence type="ECO:0000313" key="3">
    <source>
        <dbReference type="Proteomes" id="UP001188597"/>
    </source>
</evidence>
<reference evidence="2" key="1">
    <citation type="submission" date="2022-12" db="EMBL/GenBank/DDBJ databases">
        <title>Draft genome assemblies for two species of Escallonia (Escalloniales).</title>
        <authorList>
            <person name="Chanderbali A."/>
            <person name="Dervinis C."/>
            <person name="Anghel I."/>
            <person name="Soltis D."/>
            <person name="Soltis P."/>
            <person name="Zapata F."/>
        </authorList>
    </citation>
    <scope>NUCLEOTIDE SEQUENCE</scope>
    <source>
        <strain evidence="2">UCBG64.0493</strain>
        <tissue evidence="2">Leaf</tissue>
    </source>
</reference>
<proteinExistence type="predicted"/>